<accession>A0ABY7EE56</accession>
<evidence type="ECO:0000256" key="4">
    <source>
        <dbReference type="ARBA" id="ARBA00022701"/>
    </source>
</evidence>
<evidence type="ECO:0000256" key="2">
    <source>
        <dbReference type="ARBA" id="ARBA00008179"/>
    </source>
</evidence>
<organism evidence="11 12">
    <name type="scientific">Mya arenaria</name>
    <name type="common">Soft-shell clam</name>
    <dbReference type="NCBI Taxonomy" id="6604"/>
    <lineage>
        <taxon>Eukaryota</taxon>
        <taxon>Metazoa</taxon>
        <taxon>Spiralia</taxon>
        <taxon>Lophotrochozoa</taxon>
        <taxon>Mollusca</taxon>
        <taxon>Bivalvia</taxon>
        <taxon>Autobranchia</taxon>
        <taxon>Heteroconchia</taxon>
        <taxon>Euheterodonta</taxon>
        <taxon>Imparidentia</taxon>
        <taxon>Neoheterodontei</taxon>
        <taxon>Myida</taxon>
        <taxon>Myoidea</taxon>
        <taxon>Myidae</taxon>
        <taxon>Mya</taxon>
    </lineage>
</organism>
<feature type="region of interest" description="Disordered" evidence="8">
    <location>
        <begin position="60"/>
        <end position="102"/>
    </location>
</feature>
<dbReference type="Proteomes" id="UP001164746">
    <property type="component" value="Chromosome 6"/>
</dbReference>
<feature type="compositionally biased region" description="Acidic residues" evidence="8">
    <location>
        <begin position="1"/>
        <end position="12"/>
    </location>
</feature>
<dbReference type="PANTHER" id="PTHR19336">
    <property type="entry name" value="UNCHARACTERIZED DUF1167"/>
    <property type="match status" value="1"/>
</dbReference>
<feature type="region of interest" description="Disordered" evidence="8">
    <location>
        <begin position="375"/>
        <end position="399"/>
    </location>
</feature>
<feature type="compositionally biased region" description="Low complexity" evidence="8">
    <location>
        <begin position="379"/>
        <end position="398"/>
    </location>
</feature>
<dbReference type="PANTHER" id="PTHR19336:SF9">
    <property type="entry name" value="SPINDLE POLE BODY PROTEIN PPC89"/>
    <property type="match status" value="1"/>
</dbReference>
<name>A0ABY7EE56_MYAAR</name>
<evidence type="ECO:0000256" key="5">
    <source>
        <dbReference type="ARBA" id="ARBA00023054"/>
    </source>
</evidence>
<comment type="subcellular location">
    <subcellularLocation>
        <location evidence="1">Cytoplasm</location>
        <location evidence="1">Cytoskeleton</location>
        <location evidence="1">Microtubule organizing center</location>
        <location evidence="1">Centrosome</location>
    </subcellularLocation>
</comment>
<proteinExistence type="inferred from homology"/>
<feature type="domain" description="Cep57 centrosome microtubule-binding" evidence="9">
    <location>
        <begin position="390"/>
        <end position="462"/>
    </location>
</feature>
<reference evidence="11" key="1">
    <citation type="submission" date="2022-11" db="EMBL/GenBank/DDBJ databases">
        <title>Centuries of genome instability and evolution in soft-shell clam transmissible cancer (bioRxiv).</title>
        <authorList>
            <person name="Hart S.F.M."/>
            <person name="Yonemitsu M.A."/>
            <person name="Giersch R.M."/>
            <person name="Beal B.F."/>
            <person name="Arriagada G."/>
            <person name="Davis B.W."/>
            <person name="Ostrander E.A."/>
            <person name="Goff S.P."/>
            <person name="Metzger M.J."/>
        </authorList>
    </citation>
    <scope>NUCLEOTIDE SEQUENCE</scope>
    <source>
        <strain evidence="11">MELC-2E11</strain>
        <tissue evidence="11">Siphon/mantle</tissue>
    </source>
</reference>
<feature type="coiled-coil region" evidence="7">
    <location>
        <begin position="232"/>
        <end position="259"/>
    </location>
</feature>
<sequence>MLMCDSSDDESVSVDSELERSRSNSLNSSQSDDSSSGCEEYVVTLRPCIDGKNYTTLLMGKSPRRNHNDTEESTMYLDYPPTKPFINDDYERPPYKPVSSYPEGNRKAVISALRNLQGRIHQLEVERSAAEDNLKHLATETNRYRDIFQREAEQKKPAQTSISKHNQELESQLSAAEMRCNLLEKQLDHMKDMVTTSERNRYDSILKPSEGEKQIETTGEHSSSFQGNLRKIAELERDHMKLTANQTLAESKIRELEDRLGEERNHRRLIVEKAAQIESVQKANQLLHDGEDLAEYKAPVKTKRLVKKKKKVVSKKTAPCHSSHKSEPAKHYRLNLADIPFVAGKNTGPSHAVGANVQRVFAMMKSHNTALCSHTSHPAGSCGSSTPASSESSSPSTEQDLAEILLQLQDEFHQMSFEHQELSKEILDTSDRRVREDMERELDALVSRMESKSCQIAKIRKHQEKVRYWGMGMMNNKKKRKSRKVSDASEEVTTPRARSAHSCTRASTATRASPSHRYSGEVEVTTTIKPRGTGTGIVQIRPSSARDISLNVLKDMRKLQSTLRKDDLCWK</sequence>
<protein>
    <submittedName>
        <fullName evidence="11">CEP57-like protein</fullName>
    </submittedName>
</protein>
<comment type="similarity">
    <text evidence="2">Belongs to the translokin family.</text>
</comment>
<evidence type="ECO:0000256" key="1">
    <source>
        <dbReference type="ARBA" id="ARBA00004300"/>
    </source>
</evidence>
<keyword evidence="5 7" id="KW-0175">Coiled coil</keyword>
<evidence type="ECO:0000313" key="12">
    <source>
        <dbReference type="Proteomes" id="UP001164746"/>
    </source>
</evidence>
<keyword evidence="12" id="KW-1185">Reference proteome</keyword>
<feature type="compositionally biased region" description="Polar residues" evidence="8">
    <location>
        <begin position="501"/>
        <end position="513"/>
    </location>
</feature>
<evidence type="ECO:0000256" key="8">
    <source>
        <dbReference type="SAM" id="MobiDB-lite"/>
    </source>
</evidence>
<evidence type="ECO:0000259" key="9">
    <source>
        <dbReference type="Pfam" id="PF06657"/>
    </source>
</evidence>
<evidence type="ECO:0000256" key="3">
    <source>
        <dbReference type="ARBA" id="ARBA00022490"/>
    </source>
</evidence>
<gene>
    <name evidence="11" type="ORF">MAR_016941</name>
</gene>
<dbReference type="Gene3D" id="1.20.58.90">
    <property type="match status" value="1"/>
</dbReference>
<dbReference type="InterPro" id="IPR024957">
    <property type="entry name" value="Cep57_MT-bd_dom"/>
</dbReference>
<evidence type="ECO:0000256" key="7">
    <source>
        <dbReference type="SAM" id="Coils"/>
    </source>
</evidence>
<keyword evidence="6" id="KW-0206">Cytoskeleton</keyword>
<feature type="domain" description="Cep57 centrosome localisation" evidence="10">
    <location>
        <begin position="108"/>
        <end position="286"/>
    </location>
</feature>
<dbReference type="Pfam" id="PF14073">
    <property type="entry name" value="Cep57_CLD"/>
    <property type="match status" value="1"/>
</dbReference>
<feature type="coiled-coil region" evidence="7">
    <location>
        <begin position="106"/>
        <end position="140"/>
    </location>
</feature>
<dbReference type="InterPro" id="IPR025913">
    <property type="entry name" value="Cep57_CLD"/>
</dbReference>
<keyword evidence="4" id="KW-0493">Microtubule</keyword>
<feature type="region of interest" description="Disordered" evidence="8">
    <location>
        <begin position="1"/>
        <end position="38"/>
    </location>
</feature>
<evidence type="ECO:0000256" key="6">
    <source>
        <dbReference type="ARBA" id="ARBA00023212"/>
    </source>
</evidence>
<feature type="compositionally biased region" description="Low complexity" evidence="8">
    <location>
        <begin position="23"/>
        <end position="36"/>
    </location>
</feature>
<keyword evidence="3" id="KW-0963">Cytoplasm</keyword>
<dbReference type="InterPro" id="IPR051756">
    <property type="entry name" value="Centrosomal_MT-associated"/>
</dbReference>
<dbReference type="Pfam" id="PF06657">
    <property type="entry name" value="Cep57_MT_bd"/>
    <property type="match status" value="1"/>
</dbReference>
<feature type="region of interest" description="Disordered" evidence="8">
    <location>
        <begin position="476"/>
        <end position="521"/>
    </location>
</feature>
<evidence type="ECO:0000313" key="11">
    <source>
        <dbReference type="EMBL" id="WAR06983.1"/>
    </source>
</evidence>
<feature type="coiled-coil region" evidence="7">
    <location>
        <begin position="166"/>
        <end position="193"/>
    </location>
</feature>
<evidence type="ECO:0000259" key="10">
    <source>
        <dbReference type="Pfam" id="PF14073"/>
    </source>
</evidence>
<dbReference type="EMBL" id="CP111017">
    <property type="protein sequence ID" value="WAR06983.1"/>
    <property type="molecule type" value="Genomic_DNA"/>
</dbReference>